<dbReference type="InterPro" id="IPR000072">
    <property type="entry name" value="PDGF/VEGF_dom"/>
</dbReference>
<dbReference type="Proteomes" id="UP000728032">
    <property type="component" value="Unassembled WGS sequence"/>
</dbReference>
<keyword evidence="5" id="KW-1185">Reference proteome</keyword>
<dbReference type="EMBL" id="OC923072">
    <property type="protein sequence ID" value="CAD7654616.1"/>
    <property type="molecule type" value="Genomic_DNA"/>
</dbReference>
<feature type="signal peptide" evidence="2">
    <location>
        <begin position="1"/>
        <end position="19"/>
    </location>
</feature>
<comment type="similarity">
    <text evidence="1">Belongs to the PDGF/VEGF growth factor family.</text>
</comment>
<keyword evidence="1" id="KW-0339">Growth factor</keyword>
<keyword evidence="2" id="KW-0732">Signal</keyword>
<dbReference type="PANTHER" id="PTHR21719">
    <property type="entry name" value="FI06402P-RELATED"/>
    <property type="match status" value="1"/>
</dbReference>
<accession>A0A7R9QQF8</accession>
<dbReference type="AlphaFoldDB" id="A0A7R9QQF8"/>
<dbReference type="SUPFAM" id="SSF57501">
    <property type="entry name" value="Cystine-knot cytokines"/>
    <property type="match status" value="1"/>
</dbReference>
<dbReference type="Gene3D" id="2.10.90.10">
    <property type="entry name" value="Cystine-knot cytokines"/>
    <property type="match status" value="1"/>
</dbReference>
<dbReference type="InterPro" id="IPR029034">
    <property type="entry name" value="Cystine-knot_cytokine"/>
</dbReference>
<name>A0A7R9QQF8_9ACAR</name>
<dbReference type="SMART" id="SM00141">
    <property type="entry name" value="PDGF"/>
    <property type="match status" value="1"/>
</dbReference>
<sequence length="135" mass="15229">MLKSLLMFVLLMKMFVCDENNTNDSQLAAEHFARILKTAKCSQPVPRVIYLSKLFSTYNKKYVPFATVLNICDSTSGCCSDETQRCVAKSIEKVVLHFLVLEVTVEGNKKSVDAINFNNHTQCECRHINSSSQLT</sequence>
<feature type="domain" description="Platelet-derived growth factor (PDGF) family profile" evidence="3">
    <location>
        <begin position="76"/>
        <end position="130"/>
    </location>
</feature>
<dbReference type="OrthoDB" id="6370328at2759"/>
<gene>
    <name evidence="4" type="ORF">ONB1V03_LOCUS11263</name>
</gene>
<organism evidence="4">
    <name type="scientific">Oppiella nova</name>
    <dbReference type="NCBI Taxonomy" id="334625"/>
    <lineage>
        <taxon>Eukaryota</taxon>
        <taxon>Metazoa</taxon>
        <taxon>Ecdysozoa</taxon>
        <taxon>Arthropoda</taxon>
        <taxon>Chelicerata</taxon>
        <taxon>Arachnida</taxon>
        <taxon>Acari</taxon>
        <taxon>Acariformes</taxon>
        <taxon>Sarcoptiformes</taxon>
        <taxon>Oribatida</taxon>
        <taxon>Brachypylina</taxon>
        <taxon>Oppioidea</taxon>
        <taxon>Oppiidae</taxon>
        <taxon>Oppiella</taxon>
    </lineage>
</organism>
<evidence type="ECO:0000256" key="1">
    <source>
        <dbReference type="RuleBase" id="RU003818"/>
    </source>
</evidence>
<reference evidence="4" key="1">
    <citation type="submission" date="2020-11" db="EMBL/GenBank/DDBJ databases">
        <authorList>
            <person name="Tran Van P."/>
        </authorList>
    </citation>
    <scope>NUCLEOTIDE SEQUENCE</scope>
</reference>
<protein>
    <recommendedName>
        <fullName evidence="3">Platelet-derived growth factor (PDGF) family profile domain-containing protein</fullName>
    </recommendedName>
</protein>
<dbReference type="GO" id="GO:0035099">
    <property type="term" value="P:hemocyte migration"/>
    <property type="evidence" value="ECO:0007669"/>
    <property type="project" value="TreeGrafter"/>
</dbReference>
<feature type="chain" id="PRO_5035593404" description="Platelet-derived growth factor (PDGF) family profile domain-containing protein" evidence="2">
    <location>
        <begin position="20"/>
        <end position="135"/>
    </location>
</feature>
<evidence type="ECO:0000256" key="2">
    <source>
        <dbReference type="SAM" id="SignalP"/>
    </source>
</evidence>
<dbReference type="GO" id="GO:0016020">
    <property type="term" value="C:membrane"/>
    <property type="evidence" value="ECO:0007669"/>
    <property type="project" value="InterPro"/>
</dbReference>
<dbReference type="PANTHER" id="PTHR21719:SF1">
    <property type="entry name" value="FI06402P-RELATED"/>
    <property type="match status" value="1"/>
</dbReference>
<dbReference type="EMBL" id="CAJPVJ010008247">
    <property type="protein sequence ID" value="CAG2171803.1"/>
    <property type="molecule type" value="Genomic_DNA"/>
</dbReference>
<proteinExistence type="inferred from homology"/>
<dbReference type="GO" id="GO:0008083">
    <property type="term" value="F:growth factor activity"/>
    <property type="evidence" value="ECO:0007669"/>
    <property type="project" value="UniProtKB-KW"/>
</dbReference>
<dbReference type="Pfam" id="PF00341">
    <property type="entry name" value="PDGF"/>
    <property type="match status" value="1"/>
</dbReference>
<evidence type="ECO:0000313" key="4">
    <source>
        <dbReference type="EMBL" id="CAD7654616.1"/>
    </source>
</evidence>
<dbReference type="PROSITE" id="PS50278">
    <property type="entry name" value="PDGF_2"/>
    <property type="match status" value="1"/>
</dbReference>
<evidence type="ECO:0000259" key="3">
    <source>
        <dbReference type="PROSITE" id="PS50278"/>
    </source>
</evidence>
<evidence type="ECO:0000313" key="5">
    <source>
        <dbReference type="Proteomes" id="UP000728032"/>
    </source>
</evidence>